<gene>
    <name evidence="1" type="ORF">IU459_32170</name>
</gene>
<evidence type="ECO:0000313" key="1">
    <source>
        <dbReference type="EMBL" id="MBF6302162.1"/>
    </source>
</evidence>
<evidence type="ECO:0000313" key="2">
    <source>
        <dbReference type="Proteomes" id="UP000702209"/>
    </source>
</evidence>
<proteinExistence type="predicted"/>
<name>A0ABS0D2D1_9NOCA</name>
<keyword evidence="2" id="KW-1185">Reference proteome</keyword>
<dbReference type="Proteomes" id="UP000702209">
    <property type="component" value="Unassembled WGS sequence"/>
</dbReference>
<dbReference type="EMBL" id="JADLQX010000038">
    <property type="protein sequence ID" value="MBF6302162.1"/>
    <property type="molecule type" value="Genomic_DNA"/>
</dbReference>
<dbReference type="RefSeq" id="WP_195133350.1">
    <property type="nucleotide sequence ID" value="NZ_JADLQX010000038.1"/>
</dbReference>
<organism evidence="1 2">
    <name type="scientific">Nocardia amamiensis</name>
    <dbReference type="NCBI Taxonomy" id="404578"/>
    <lineage>
        <taxon>Bacteria</taxon>
        <taxon>Bacillati</taxon>
        <taxon>Actinomycetota</taxon>
        <taxon>Actinomycetes</taxon>
        <taxon>Mycobacteriales</taxon>
        <taxon>Nocardiaceae</taxon>
        <taxon>Nocardia</taxon>
    </lineage>
</organism>
<accession>A0ABS0D2D1</accession>
<reference evidence="1 2" key="1">
    <citation type="submission" date="2020-10" db="EMBL/GenBank/DDBJ databases">
        <title>Identification of Nocardia species via Next-generation sequencing and recognition of intraspecies genetic diversity.</title>
        <authorList>
            <person name="Li P."/>
            <person name="Li P."/>
            <person name="Lu B."/>
        </authorList>
    </citation>
    <scope>NUCLEOTIDE SEQUENCE [LARGE SCALE GENOMIC DNA]</scope>
    <source>
        <strain evidence="1 2">BJ06-0157</strain>
    </source>
</reference>
<protein>
    <submittedName>
        <fullName evidence="1">Uncharacterized protein</fullName>
    </submittedName>
</protein>
<comment type="caution">
    <text evidence="1">The sequence shown here is derived from an EMBL/GenBank/DDBJ whole genome shotgun (WGS) entry which is preliminary data.</text>
</comment>
<sequence>MALRDVIAQLHQDITTAEDAGDEATAARLRAEMAEAIEAARRGDKDEE</sequence>